<dbReference type="RefSeq" id="WP_131593495.1">
    <property type="nucleotide sequence ID" value="NZ_SJSL01000001.1"/>
</dbReference>
<dbReference type="AlphaFoldDB" id="A0A4R0NSS8"/>
<keyword evidence="3" id="KW-1185">Reference proteome</keyword>
<evidence type="ECO:0000259" key="1">
    <source>
        <dbReference type="PROSITE" id="PS51186"/>
    </source>
</evidence>
<proteinExistence type="predicted"/>
<dbReference type="Proteomes" id="UP000293347">
    <property type="component" value="Unassembled WGS sequence"/>
</dbReference>
<accession>A0A4R0NSS8</accession>
<reference evidence="2 3" key="1">
    <citation type="submission" date="2019-02" db="EMBL/GenBank/DDBJ databases">
        <title>Pedobacter sp. RP-1-14 sp. nov., isolated from Arctic soil.</title>
        <authorList>
            <person name="Dahal R.H."/>
        </authorList>
    </citation>
    <scope>NUCLEOTIDE SEQUENCE [LARGE SCALE GENOMIC DNA]</scope>
    <source>
        <strain evidence="2 3">RP-1-14</strain>
    </source>
</reference>
<dbReference type="PANTHER" id="PTHR42791:SF1">
    <property type="entry name" value="N-ACETYLTRANSFERASE DOMAIN-CONTAINING PROTEIN"/>
    <property type="match status" value="1"/>
</dbReference>
<dbReference type="PANTHER" id="PTHR42791">
    <property type="entry name" value="GNAT FAMILY ACETYLTRANSFERASE"/>
    <property type="match status" value="1"/>
</dbReference>
<dbReference type="SUPFAM" id="SSF55729">
    <property type="entry name" value="Acyl-CoA N-acyltransferases (Nat)"/>
    <property type="match status" value="1"/>
</dbReference>
<sequence length="192" mass="22492">MRNATLNDKSAVVRILSQSFQDNKSVNYIVRQDERIVDRIRGLMEYSFHCCLDFGRVFIAEDGNACALVLFPDRKRTSLSSILRDLKLVFKVIGLGALLKVIRRESLIKRRYTASREVYYLWFIGVLPEWQGRGSGTQLIEEVLLEASRMNRPVYLETSTERNLSWYGGLGFELYDQLDLGYQLYFFRKRMH</sequence>
<gene>
    <name evidence="2" type="ORF">EZ437_04060</name>
</gene>
<dbReference type="CDD" id="cd04301">
    <property type="entry name" value="NAT_SF"/>
    <property type="match status" value="1"/>
</dbReference>
<comment type="caution">
    <text evidence="2">The sequence shown here is derived from an EMBL/GenBank/DDBJ whole genome shotgun (WGS) entry which is preliminary data.</text>
</comment>
<dbReference type="PROSITE" id="PS51186">
    <property type="entry name" value="GNAT"/>
    <property type="match status" value="1"/>
</dbReference>
<keyword evidence="2" id="KW-0808">Transferase</keyword>
<dbReference type="InterPro" id="IPR000182">
    <property type="entry name" value="GNAT_dom"/>
</dbReference>
<dbReference type="GO" id="GO:0016747">
    <property type="term" value="F:acyltransferase activity, transferring groups other than amino-acyl groups"/>
    <property type="evidence" value="ECO:0007669"/>
    <property type="project" value="InterPro"/>
</dbReference>
<evidence type="ECO:0000313" key="2">
    <source>
        <dbReference type="EMBL" id="TCD03158.1"/>
    </source>
</evidence>
<dbReference type="InterPro" id="IPR052523">
    <property type="entry name" value="Trichothecene_AcTrans"/>
</dbReference>
<dbReference type="OrthoDB" id="1452841at2"/>
<dbReference type="Pfam" id="PF13508">
    <property type="entry name" value="Acetyltransf_7"/>
    <property type="match status" value="1"/>
</dbReference>
<organism evidence="2 3">
    <name type="scientific">Pedobacter psychroterrae</name>
    <dbReference type="NCBI Taxonomy" id="2530453"/>
    <lineage>
        <taxon>Bacteria</taxon>
        <taxon>Pseudomonadati</taxon>
        <taxon>Bacteroidota</taxon>
        <taxon>Sphingobacteriia</taxon>
        <taxon>Sphingobacteriales</taxon>
        <taxon>Sphingobacteriaceae</taxon>
        <taxon>Pedobacter</taxon>
    </lineage>
</organism>
<evidence type="ECO:0000313" key="3">
    <source>
        <dbReference type="Proteomes" id="UP000293347"/>
    </source>
</evidence>
<dbReference type="EMBL" id="SJSL01000001">
    <property type="protein sequence ID" value="TCD03158.1"/>
    <property type="molecule type" value="Genomic_DNA"/>
</dbReference>
<feature type="domain" description="N-acetyltransferase" evidence="1">
    <location>
        <begin position="1"/>
        <end position="192"/>
    </location>
</feature>
<dbReference type="InterPro" id="IPR016181">
    <property type="entry name" value="Acyl_CoA_acyltransferase"/>
</dbReference>
<dbReference type="Gene3D" id="3.40.630.30">
    <property type="match status" value="1"/>
</dbReference>
<protein>
    <submittedName>
        <fullName evidence="2">N-acetyltransferase</fullName>
    </submittedName>
</protein>
<name>A0A4R0NSS8_9SPHI</name>